<keyword evidence="6" id="KW-1185">Reference proteome</keyword>
<sequence length="448" mass="49147">MDHFEANFDGLVGPTHNYAGLSFGNVASLNNADASSNPKAAAKQGLEKAKAIGQLGLVQGMLAPQERPDLYTLRRMGFSGSDADVLAKAAKQAPLLLNACCSASSMWTANAATVSPSSDTFDNKLHFTPANLVDKLHRSIEPITTSHILTATFNDSRYFSHHQHLPEHASFGDEGAANHTRLCGDYGHKGLELFVYGREATNPNSIQPKKYPARQTLEASQAIARSHGLNDAQTIFIQQNPAVIDQGVFHNDVIAVGNQNVLFYHEQAFLNTQEKLAEIQQKFTQTCNRPLHFIEVPTDKVSIQDAVSTYLFNTQIITLPSGEMAIIAPTNCAENPAVKAYLDEVVTLGTPIKQVHYFDVKQSMQNGGGPACLRLRVAMNAVEVAAVNPNTLMNDSLFTTLNIWVDKHYRDRLSINDLADPQLIIESRTALDELTQIMNLGSVYQFQR</sequence>
<proteinExistence type="inferred from homology"/>
<feature type="binding site" evidence="3">
    <location>
        <begin position="137"/>
        <end position="138"/>
    </location>
    <ligand>
        <name>substrate</name>
    </ligand>
</feature>
<comment type="function">
    <text evidence="3">Catalyzes the hydrolysis of N(2)-succinylarginine into N(2)-succinylornithine, ammonia and CO(2).</text>
</comment>
<evidence type="ECO:0000313" key="6">
    <source>
        <dbReference type="Proteomes" id="UP001203423"/>
    </source>
</evidence>
<dbReference type="EC" id="3.5.3.23" evidence="3 4"/>
<feature type="active site" evidence="3">
    <location>
        <position position="250"/>
    </location>
</feature>
<dbReference type="InterPro" id="IPR037031">
    <property type="entry name" value="AstB_sf"/>
</dbReference>
<dbReference type="PANTHER" id="PTHR30420">
    <property type="entry name" value="N-SUCCINYLARGININE DIHYDROLASE"/>
    <property type="match status" value="1"/>
</dbReference>
<evidence type="ECO:0000256" key="4">
    <source>
        <dbReference type="NCBIfam" id="TIGR03241"/>
    </source>
</evidence>
<evidence type="ECO:0000313" key="5">
    <source>
        <dbReference type="EMBL" id="MCL1125390.1"/>
    </source>
</evidence>
<dbReference type="NCBIfam" id="NF009789">
    <property type="entry name" value="PRK13281.1"/>
    <property type="match status" value="1"/>
</dbReference>
<evidence type="ECO:0000256" key="2">
    <source>
        <dbReference type="ARBA" id="ARBA00022801"/>
    </source>
</evidence>
<dbReference type="PANTHER" id="PTHR30420:SF2">
    <property type="entry name" value="N-SUCCINYLARGININE DIHYDROLASE"/>
    <property type="match status" value="1"/>
</dbReference>
<dbReference type="NCBIfam" id="TIGR03241">
    <property type="entry name" value="arg_catab_astB"/>
    <property type="match status" value="1"/>
</dbReference>
<comment type="subunit">
    <text evidence="3">Homodimer.</text>
</comment>
<dbReference type="RefSeq" id="WP_248940704.1">
    <property type="nucleotide sequence ID" value="NZ_JAKIKS010000047.1"/>
</dbReference>
<feature type="binding site" evidence="3">
    <location>
        <begin position="19"/>
        <end position="28"/>
    </location>
    <ligand>
        <name>substrate</name>
    </ligand>
</feature>
<dbReference type="EMBL" id="JAKIKS010000047">
    <property type="protein sequence ID" value="MCL1125390.1"/>
    <property type="molecule type" value="Genomic_DNA"/>
</dbReference>
<dbReference type="Pfam" id="PF04996">
    <property type="entry name" value="AstB"/>
    <property type="match status" value="1"/>
</dbReference>
<dbReference type="GO" id="GO:0009015">
    <property type="term" value="F:N-succinylarginine dihydrolase activity"/>
    <property type="evidence" value="ECO:0007669"/>
    <property type="project" value="UniProtKB-EC"/>
</dbReference>
<keyword evidence="1 3" id="KW-0056">Arginine metabolism</keyword>
<comment type="similarity">
    <text evidence="3">Belongs to the succinylarginine dihydrolase family.</text>
</comment>
<dbReference type="SUPFAM" id="SSF55909">
    <property type="entry name" value="Pentein"/>
    <property type="match status" value="1"/>
</dbReference>
<dbReference type="Proteomes" id="UP001203423">
    <property type="component" value="Unassembled WGS sequence"/>
</dbReference>
<dbReference type="Gene3D" id="3.75.10.20">
    <property type="entry name" value="Succinylarginine dihydrolase"/>
    <property type="match status" value="1"/>
</dbReference>
<keyword evidence="2 3" id="KW-0378">Hydrolase</keyword>
<organism evidence="5 6">
    <name type="scientific">Shewanella surugensis</name>
    <dbReference type="NCBI Taxonomy" id="212020"/>
    <lineage>
        <taxon>Bacteria</taxon>
        <taxon>Pseudomonadati</taxon>
        <taxon>Pseudomonadota</taxon>
        <taxon>Gammaproteobacteria</taxon>
        <taxon>Alteromonadales</taxon>
        <taxon>Shewanellaceae</taxon>
        <taxon>Shewanella</taxon>
    </lineage>
</organism>
<comment type="pathway">
    <text evidence="3">Amino-acid degradation; L-arginine degradation via AST pathway; L-glutamate and succinate from L-arginine: step 2/5.</text>
</comment>
<feature type="active site" evidence="3">
    <location>
        <position position="174"/>
    </location>
</feature>
<feature type="active site" description="Nucleophile" evidence="3">
    <location>
        <position position="372"/>
    </location>
</feature>
<dbReference type="InterPro" id="IPR007079">
    <property type="entry name" value="SuccinylArg_d-Hdrlase_AstB"/>
</dbReference>
<evidence type="ECO:0000256" key="3">
    <source>
        <dbReference type="HAMAP-Rule" id="MF_01172"/>
    </source>
</evidence>
<name>A0ABT0LCK7_9GAMM</name>
<feature type="binding site" evidence="3">
    <location>
        <position position="252"/>
    </location>
    <ligand>
        <name>substrate</name>
    </ligand>
</feature>
<accession>A0ABT0LCK7</accession>
<feature type="binding site" evidence="3">
    <location>
        <position position="110"/>
    </location>
    <ligand>
        <name>substrate</name>
    </ligand>
</feature>
<comment type="caution">
    <text evidence="5">The sequence shown here is derived from an EMBL/GenBank/DDBJ whole genome shotgun (WGS) entry which is preliminary data.</text>
</comment>
<dbReference type="HAMAP" id="MF_01172">
    <property type="entry name" value="AstB"/>
    <property type="match status" value="1"/>
</dbReference>
<protein>
    <recommendedName>
        <fullName evidence="3 4">N-succinylarginine dihydrolase</fullName>
        <ecNumber evidence="3 4">3.5.3.23</ecNumber>
    </recommendedName>
</protein>
<evidence type="ECO:0000256" key="1">
    <source>
        <dbReference type="ARBA" id="ARBA00022503"/>
    </source>
</evidence>
<feature type="binding site" evidence="3">
    <location>
        <position position="214"/>
    </location>
    <ligand>
        <name>substrate</name>
    </ligand>
</feature>
<feature type="binding site" evidence="3">
    <location>
        <position position="366"/>
    </location>
    <ligand>
        <name>substrate</name>
    </ligand>
</feature>
<comment type="catalytic activity">
    <reaction evidence="3">
        <text>N(2)-succinyl-L-arginine + 2 H2O + 2 H(+) = N(2)-succinyl-L-ornithine + 2 NH4(+) + CO2</text>
        <dbReference type="Rhea" id="RHEA:19533"/>
        <dbReference type="ChEBI" id="CHEBI:15377"/>
        <dbReference type="ChEBI" id="CHEBI:15378"/>
        <dbReference type="ChEBI" id="CHEBI:16526"/>
        <dbReference type="ChEBI" id="CHEBI:28938"/>
        <dbReference type="ChEBI" id="CHEBI:58241"/>
        <dbReference type="ChEBI" id="CHEBI:58514"/>
        <dbReference type="EC" id="3.5.3.23"/>
    </reaction>
</comment>
<reference evidence="5 6" key="1">
    <citation type="submission" date="2022-01" db="EMBL/GenBank/DDBJ databases">
        <title>Whole genome-based taxonomy of the Shewanellaceae.</title>
        <authorList>
            <person name="Martin-Rodriguez A.J."/>
        </authorList>
    </citation>
    <scope>NUCLEOTIDE SEQUENCE [LARGE SCALE GENOMIC DNA]</scope>
    <source>
        <strain evidence="5 6">DSM 17177</strain>
    </source>
</reference>
<gene>
    <name evidence="3 5" type="primary">astB</name>
    <name evidence="5" type="ORF">L2764_13105</name>
</gene>